<keyword evidence="5 10" id="KW-0418">Kinase</keyword>
<dbReference type="InterPro" id="IPR020635">
    <property type="entry name" value="Tyr_kinase_cat_dom"/>
</dbReference>
<feature type="binding site" evidence="7">
    <location>
        <position position="47"/>
    </location>
    <ligand>
        <name>ATP</name>
        <dbReference type="ChEBI" id="CHEBI:30616"/>
    </ligand>
</feature>
<reference evidence="10 11" key="1">
    <citation type="journal article" date="2022" name="J Glob Antimicrob Resist">
        <title>First complete genome of a multidrug resistant strain of the novel human pathogen Kalamiella piersonii (GABEKP28) identified in human saliva.</title>
        <authorList>
            <person name="McDonagh F."/>
            <person name="Singh N.K."/>
            <person name="Venkateswaran K."/>
            <person name="Lonappan A.M."/>
            <person name="Hallahan B."/>
            <person name="Tuohy A."/>
            <person name="Burke L."/>
            <person name="Kovarova A."/>
            <person name="Miliotis G."/>
        </authorList>
    </citation>
    <scope>NUCLEOTIDE SEQUENCE [LARGE SCALE GENOMIC DNA]</scope>
    <source>
        <strain evidence="10 11">GABEKP28</strain>
    </source>
</reference>
<sequence>MSDNRSQALPQGYRFNEFEIEQVIGEGGFGIVYSAWDHQLERRVAIKEYMPASMAVRGENLHLQLRSERFVAVFQAGMNSFIQEARILARFSHPGLLHVLRFWQDNDTAYMVTEFYSGDTLKNRYQKEPQLVNETWIRSLLPPLLSALRTLHDNGYLHRDIALDNIQIQENMLPVLLDFGSACKEIGHLTDKTEIMLKPGYAPIEQYSEGRDGDQGPWTDIYALGAVLHMLVAGEPPPVSVVRLISNNYQPLAQRQPPGFSLSLLQLIDEMLQLQPEDRPQSIQALAARLISLDRDLAGRETASAPEAIPTPTASFPATLPVAASPDTLLPVPAVPDAAQSVSVQPGRKSAARRPLILAAAAAAGLAAVVVWLVARPAPSEPAVAAVATPASPAATPPRPAPASSLAAASAPSPAPKPLPAPKPPVAQARVYLNLQKDDALFLDGEAQPAATADEPRLLRLAPGHYQLAVKRGEQNWTQQLEITQAGTWLVKVPERFTP</sequence>
<dbReference type="PANTHER" id="PTHR43671:SF13">
    <property type="entry name" value="SERINE_THREONINE-PROTEIN KINASE NEK2"/>
    <property type="match status" value="1"/>
</dbReference>
<keyword evidence="3" id="KW-0808">Transferase</keyword>
<keyword evidence="10" id="KW-0723">Serine/threonine-protein kinase</keyword>
<dbReference type="EMBL" id="CP104760">
    <property type="protein sequence ID" value="WBG93437.1"/>
    <property type="molecule type" value="Genomic_DNA"/>
</dbReference>
<evidence type="ECO:0000256" key="7">
    <source>
        <dbReference type="PROSITE-ProRule" id="PRU10141"/>
    </source>
</evidence>
<feature type="region of interest" description="Disordered" evidence="8">
    <location>
        <begin position="391"/>
        <end position="424"/>
    </location>
</feature>
<dbReference type="SUPFAM" id="SSF56112">
    <property type="entry name" value="Protein kinase-like (PK-like)"/>
    <property type="match status" value="1"/>
</dbReference>
<feature type="compositionally biased region" description="Pro residues" evidence="8">
    <location>
        <begin position="413"/>
        <end position="424"/>
    </location>
</feature>
<keyword evidence="4 7" id="KW-0547">Nucleotide-binding</keyword>
<dbReference type="KEGG" id="kpie:N5580_20985"/>
<feature type="compositionally biased region" description="Low complexity" evidence="8">
    <location>
        <begin position="402"/>
        <end position="412"/>
    </location>
</feature>
<dbReference type="InterPro" id="IPR000719">
    <property type="entry name" value="Prot_kinase_dom"/>
</dbReference>
<proteinExistence type="inferred from homology"/>
<evidence type="ECO:0000256" key="6">
    <source>
        <dbReference type="ARBA" id="ARBA00022840"/>
    </source>
</evidence>
<keyword evidence="11" id="KW-1185">Reference proteome</keyword>
<dbReference type="PANTHER" id="PTHR43671">
    <property type="entry name" value="SERINE/THREONINE-PROTEIN KINASE NEK"/>
    <property type="match status" value="1"/>
</dbReference>
<evidence type="ECO:0000256" key="1">
    <source>
        <dbReference type="ARBA" id="ARBA00010886"/>
    </source>
</evidence>
<dbReference type="CDD" id="cd14014">
    <property type="entry name" value="STKc_PknB_like"/>
    <property type="match status" value="1"/>
</dbReference>
<dbReference type="Proteomes" id="UP001211544">
    <property type="component" value="Plasmid pGABEKP28_2"/>
</dbReference>
<dbReference type="PROSITE" id="PS00107">
    <property type="entry name" value="PROTEIN_KINASE_ATP"/>
    <property type="match status" value="1"/>
</dbReference>
<evidence type="ECO:0000256" key="4">
    <source>
        <dbReference type="ARBA" id="ARBA00022741"/>
    </source>
</evidence>
<dbReference type="RefSeq" id="WP_269950708.1">
    <property type="nucleotide sequence ID" value="NZ_CP104760.1"/>
</dbReference>
<accession>A0AAJ5QNX4</accession>
<gene>
    <name evidence="10" type="ORF">N5580_20985</name>
</gene>
<dbReference type="EC" id="2.7.11.1" evidence="2"/>
<geneLocation type="plasmid" evidence="10 11">
    <name>pGABEKP28_2</name>
</geneLocation>
<dbReference type="AlphaFoldDB" id="A0AAJ5QNX4"/>
<dbReference type="PROSITE" id="PS50011">
    <property type="entry name" value="PROTEIN_KINASE_DOM"/>
    <property type="match status" value="1"/>
</dbReference>
<comment type="similarity">
    <text evidence="1">Belongs to the protein kinase superfamily. NEK Ser/Thr protein kinase family. NIMA subfamily.</text>
</comment>
<feature type="domain" description="Protein kinase" evidence="9">
    <location>
        <begin position="18"/>
        <end position="291"/>
    </location>
</feature>
<dbReference type="GO" id="GO:0004713">
    <property type="term" value="F:protein tyrosine kinase activity"/>
    <property type="evidence" value="ECO:0007669"/>
    <property type="project" value="InterPro"/>
</dbReference>
<dbReference type="Pfam" id="PF00069">
    <property type="entry name" value="Pkinase"/>
    <property type="match status" value="1"/>
</dbReference>
<protein>
    <recommendedName>
        <fullName evidence="2">non-specific serine/threonine protein kinase</fullName>
        <ecNumber evidence="2">2.7.11.1</ecNumber>
    </recommendedName>
</protein>
<dbReference type="GO" id="GO:0004674">
    <property type="term" value="F:protein serine/threonine kinase activity"/>
    <property type="evidence" value="ECO:0007669"/>
    <property type="project" value="UniProtKB-KW"/>
</dbReference>
<dbReference type="InterPro" id="IPR017441">
    <property type="entry name" value="Protein_kinase_ATP_BS"/>
</dbReference>
<evidence type="ECO:0000256" key="3">
    <source>
        <dbReference type="ARBA" id="ARBA00022679"/>
    </source>
</evidence>
<evidence type="ECO:0000313" key="11">
    <source>
        <dbReference type="Proteomes" id="UP001211544"/>
    </source>
</evidence>
<keyword evidence="6 7" id="KW-0067">ATP-binding</keyword>
<evidence type="ECO:0000256" key="8">
    <source>
        <dbReference type="SAM" id="MobiDB-lite"/>
    </source>
</evidence>
<dbReference type="SMART" id="SM00219">
    <property type="entry name" value="TyrKc"/>
    <property type="match status" value="1"/>
</dbReference>
<evidence type="ECO:0000259" key="9">
    <source>
        <dbReference type="PROSITE" id="PS50011"/>
    </source>
</evidence>
<dbReference type="InterPro" id="IPR050660">
    <property type="entry name" value="NEK_Ser/Thr_kinase"/>
</dbReference>
<dbReference type="Gene3D" id="1.10.510.10">
    <property type="entry name" value="Transferase(Phosphotransferase) domain 1"/>
    <property type="match status" value="1"/>
</dbReference>
<organism evidence="10 11">
    <name type="scientific">Pantoea piersonii</name>
    <dbReference type="NCBI Taxonomy" id="2364647"/>
    <lineage>
        <taxon>Bacteria</taxon>
        <taxon>Pseudomonadati</taxon>
        <taxon>Pseudomonadota</taxon>
        <taxon>Gammaproteobacteria</taxon>
        <taxon>Enterobacterales</taxon>
        <taxon>Erwiniaceae</taxon>
        <taxon>Pantoea</taxon>
    </lineage>
</organism>
<dbReference type="GO" id="GO:0005524">
    <property type="term" value="F:ATP binding"/>
    <property type="evidence" value="ECO:0007669"/>
    <property type="project" value="UniProtKB-UniRule"/>
</dbReference>
<keyword evidence="10" id="KW-0614">Plasmid</keyword>
<name>A0AAJ5QNX4_9GAMM</name>
<evidence type="ECO:0000313" key="10">
    <source>
        <dbReference type="EMBL" id="WBG93437.1"/>
    </source>
</evidence>
<evidence type="ECO:0000256" key="5">
    <source>
        <dbReference type="ARBA" id="ARBA00022777"/>
    </source>
</evidence>
<dbReference type="InterPro" id="IPR011009">
    <property type="entry name" value="Kinase-like_dom_sf"/>
</dbReference>
<evidence type="ECO:0000256" key="2">
    <source>
        <dbReference type="ARBA" id="ARBA00012513"/>
    </source>
</evidence>